<accession>A0AA36EFI9</accession>
<feature type="compositionally biased region" description="Basic and acidic residues" evidence="1">
    <location>
        <begin position="226"/>
        <end position="253"/>
    </location>
</feature>
<reference evidence="2" key="1">
    <citation type="submission" date="2023-04" db="EMBL/GenBank/DDBJ databases">
        <authorList>
            <person name="Vijverberg K."/>
            <person name="Xiong W."/>
            <person name="Schranz E."/>
        </authorList>
    </citation>
    <scope>NUCLEOTIDE SEQUENCE</scope>
</reference>
<feature type="region of interest" description="Disordered" evidence="1">
    <location>
        <begin position="190"/>
        <end position="253"/>
    </location>
</feature>
<organism evidence="2 3">
    <name type="scientific">Lactuca saligna</name>
    <name type="common">Willowleaf lettuce</name>
    <dbReference type="NCBI Taxonomy" id="75948"/>
    <lineage>
        <taxon>Eukaryota</taxon>
        <taxon>Viridiplantae</taxon>
        <taxon>Streptophyta</taxon>
        <taxon>Embryophyta</taxon>
        <taxon>Tracheophyta</taxon>
        <taxon>Spermatophyta</taxon>
        <taxon>Magnoliopsida</taxon>
        <taxon>eudicotyledons</taxon>
        <taxon>Gunneridae</taxon>
        <taxon>Pentapetalae</taxon>
        <taxon>asterids</taxon>
        <taxon>campanulids</taxon>
        <taxon>Asterales</taxon>
        <taxon>Asteraceae</taxon>
        <taxon>Cichorioideae</taxon>
        <taxon>Cichorieae</taxon>
        <taxon>Lactucinae</taxon>
        <taxon>Lactuca</taxon>
    </lineage>
</organism>
<dbReference type="AlphaFoldDB" id="A0AA36EFI9"/>
<dbReference type="Proteomes" id="UP001177003">
    <property type="component" value="Chromosome 6"/>
</dbReference>
<feature type="compositionally biased region" description="Basic and acidic residues" evidence="1">
    <location>
        <begin position="15"/>
        <end position="24"/>
    </location>
</feature>
<evidence type="ECO:0000313" key="3">
    <source>
        <dbReference type="Proteomes" id="UP001177003"/>
    </source>
</evidence>
<feature type="region of interest" description="Disordered" evidence="1">
    <location>
        <begin position="1"/>
        <end position="25"/>
    </location>
</feature>
<keyword evidence="3" id="KW-1185">Reference proteome</keyword>
<name>A0AA36EFI9_LACSI</name>
<gene>
    <name evidence="2" type="ORF">LSALG_LOCUS30803</name>
</gene>
<evidence type="ECO:0000313" key="2">
    <source>
        <dbReference type="EMBL" id="CAI9291685.1"/>
    </source>
</evidence>
<evidence type="ECO:0000256" key="1">
    <source>
        <dbReference type="SAM" id="MobiDB-lite"/>
    </source>
</evidence>
<proteinExistence type="predicted"/>
<sequence length="253" mass="28518">MNQPITSLFTSQSTKGEKSIPEKDHDEDDVMLHASKFEYEVQKLRDVAKEHHILFFEEVKKVEESVNQKVEVLKCEMLKEVAKIEQNYLTLHVKINVVVEAIKKLVEYYTSFTTKFDTQIDVDSKVFAKLEEFVGSLKESISKLDTSHTSFVTQGSLSNMFSSLETYLKVELAPFLKLVNLMPSNAQPFKPVVQGGDKGVGSSKDHDQGNIAGKGSSSKPPPLKQYKGDRGKGIEKGISEEEKKKNSEKENER</sequence>
<feature type="compositionally biased region" description="Polar residues" evidence="1">
    <location>
        <begin position="1"/>
        <end position="14"/>
    </location>
</feature>
<dbReference type="EMBL" id="OX465082">
    <property type="protein sequence ID" value="CAI9291685.1"/>
    <property type="molecule type" value="Genomic_DNA"/>
</dbReference>
<protein>
    <submittedName>
        <fullName evidence="2">Uncharacterized protein</fullName>
    </submittedName>
</protein>